<dbReference type="SFLD" id="SFLDG00358">
    <property type="entry name" value="Main_(cytGST)"/>
    <property type="match status" value="1"/>
</dbReference>
<dbReference type="InterPro" id="IPR010987">
    <property type="entry name" value="Glutathione-S-Trfase_C-like"/>
</dbReference>
<dbReference type="InterPro" id="IPR036249">
    <property type="entry name" value="Thioredoxin-like_sf"/>
</dbReference>
<dbReference type="GO" id="GO:0005737">
    <property type="term" value="C:cytoplasm"/>
    <property type="evidence" value="ECO:0007669"/>
    <property type="project" value="TreeGrafter"/>
</dbReference>
<evidence type="ECO:0000256" key="3">
    <source>
        <dbReference type="ARBA" id="ARBA00047960"/>
    </source>
</evidence>
<organism evidence="7 8">
    <name type="scientific">Rhamnella rubrinervis</name>
    <dbReference type="NCBI Taxonomy" id="2594499"/>
    <lineage>
        <taxon>Eukaryota</taxon>
        <taxon>Viridiplantae</taxon>
        <taxon>Streptophyta</taxon>
        <taxon>Embryophyta</taxon>
        <taxon>Tracheophyta</taxon>
        <taxon>Spermatophyta</taxon>
        <taxon>Magnoliopsida</taxon>
        <taxon>eudicotyledons</taxon>
        <taxon>Gunneridae</taxon>
        <taxon>Pentapetalae</taxon>
        <taxon>rosids</taxon>
        <taxon>fabids</taxon>
        <taxon>Rosales</taxon>
        <taxon>Rhamnaceae</taxon>
        <taxon>rhamnoid group</taxon>
        <taxon>Rhamneae</taxon>
        <taxon>Rhamnella</taxon>
    </lineage>
</organism>
<dbReference type="SUPFAM" id="SSF47616">
    <property type="entry name" value="GST C-terminal domain-like"/>
    <property type="match status" value="1"/>
</dbReference>
<dbReference type="FunFam" id="1.20.1050.10:FF:000012">
    <property type="entry name" value="Tau class glutathione S-transferase"/>
    <property type="match status" value="1"/>
</dbReference>
<sequence>MAGESVKLLGFWCSPYALRVKWALKLKGIEYEYVEEDLVNKSPQLLQYNPAYKKIPVLVHHGKPVVESLVILEYIDDTWKQNPILPEDPYERAVARFWAKFADDKCVPAMMGAFTKQGEEKEKAVKEAQENLKILESGLGEKSFFGGDKIGFVDIAVGWIGVWVRLTEEVAEVNLVDAKTMPLLNAWFERFPELPTIKECIPPWDKLLEHNRNFHKRLTAGST</sequence>
<dbReference type="AlphaFoldDB" id="A0A8K0H561"/>
<dbReference type="FunFam" id="3.40.30.10:FF:000014">
    <property type="entry name" value="Tau class glutathione S-transferase"/>
    <property type="match status" value="1"/>
</dbReference>
<dbReference type="OrthoDB" id="202840at2759"/>
<comment type="similarity">
    <text evidence="4">Belongs to the GST superfamily.</text>
</comment>
<feature type="domain" description="GST N-terminal" evidence="5">
    <location>
        <begin position="4"/>
        <end position="83"/>
    </location>
</feature>
<keyword evidence="2" id="KW-0808">Transferase</keyword>
<name>A0A8K0H561_9ROSA</name>
<evidence type="ECO:0000313" key="7">
    <source>
        <dbReference type="EMBL" id="KAF3445977.1"/>
    </source>
</evidence>
<dbReference type="InterPro" id="IPR045074">
    <property type="entry name" value="GST_C_Tau"/>
</dbReference>
<dbReference type="Pfam" id="PF02798">
    <property type="entry name" value="GST_N"/>
    <property type="match status" value="1"/>
</dbReference>
<evidence type="ECO:0000313" key="8">
    <source>
        <dbReference type="Proteomes" id="UP000796880"/>
    </source>
</evidence>
<dbReference type="SUPFAM" id="SSF52833">
    <property type="entry name" value="Thioredoxin-like"/>
    <property type="match status" value="1"/>
</dbReference>
<evidence type="ECO:0000259" key="6">
    <source>
        <dbReference type="PROSITE" id="PS50405"/>
    </source>
</evidence>
<keyword evidence="8" id="KW-1185">Reference proteome</keyword>
<dbReference type="PROSITE" id="PS50405">
    <property type="entry name" value="GST_CTER"/>
    <property type="match status" value="1"/>
</dbReference>
<dbReference type="PANTHER" id="PTHR11260">
    <property type="entry name" value="GLUTATHIONE S-TRANSFERASE, GST, SUPERFAMILY, GST DOMAIN CONTAINING"/>
    <property type="match status" value="1"/>
</dbReference>
<dbReference type="CDD" id="cd03185">
    <property type="entry name" value="GST_C_Tau"/>
    <property type="match status" value="1"/>
</dbReference>
<dbReference type="PANTHER" id="PTHR11260:SF695">
    <property type="entry name" value="GLUTATHIONE TRANSFERASE"/>
    <property type="match status" value="1"/>
</dbReference>
<evidence type="ECO:0000256" key="4">
    <source>
        <dbReference type="RuleBase" id="RU003494"/>
    </source>
</evidence>
<evidence type="ECO:0000256" key="1">
    <source>
        <dbReference type="ARBA" id="ARBA00012452"/>
    </source>
</evidence>
<dbReference type="GO" id="GO:0006749">
    <property type="term" value="P:glutathione metabolic process"/>
    <property type="evidence" value="ECO:0007669"/>
    <property type="project" value="InterPro"/>
</dbReference>
<dbReference type="InterPro" id="IPR036282">
    <property type="entry name" value="Glutathione-S-Trfase_C_sf"/>
</dbReference>
<proteinExistence type="inferred from homology"/>
<reference evidence="7" key="1">
    <citation type="submission" date="2020-03" db="EMBL/GenBank/DDBJ databases">
        <title>A high-quality chromosome-level genome assembly of a woody plant with both climbing and erect habits, Rhamnella rubrinervis.</title>
        <authorList>
            <person name="Lu Z."/>
            <person name="Yang Y."/>
            <person name="Zhu X."/>
            <person name="Sun Y."/>
        </authorList>
    </citation>
    <scope>NUCLEOTIDE SEQUENCE</scope>
    <source>
        <strain evidence="7">BYM</strain>
        <tissue evidence="7">Leaf</tissue>
    </source>
</reference>
<comment type="catalytic activity">
    <reaction evidence="3">
        <text>RX + glutathione = an S-substituted glutathione + a halide anion + H(+)</text>
        <dbReference type="Rhea" id="RHEA:16437"/>
        <dbReference type="ChEBI" id="CHEBI:15378"/>
        <dbReference type="ChEBI" id="CHEBI:16042"/>
        <dbReference type="ChEBI" id="CHEBI:17792"/>
        <dbReference type="ChEBI" id="CHEBI:57925"/>
        <dbReference type="ChEBI" id="CHEBI:90779"/>
        <dbReference type="EC" id="2.5.1.18"/>
    </reaction>
</comment>
<dbReference type="SFLD" id="SFLDG01152">
    <property type="entry name" value="Main.3:_Omega-_and_Tau-like"/>
    <property type="match status" value="1"/>
</dbReference>
<dbReference type="EMBL" id="VOIH02000005">
    <property type="protein sequence ID" value="KAF3445977.1"/>
    <property type="molecule type" value="Genomic_DNA"/>
</dbReference>
<dbReference type="Proteomes" id="UP000796880">
    <property type="component" value="Unassembled WGS sequence"/>
</dbReference>
<dbReference type="Pfam" id="PF00043">
    <property type="entry name" value="GST_C"/>
    <property type="match status" value="1"/>
</dbReference>
<dbReference type="CDD" id="cd03058">
    <property type="entry name" value="GST_N_Tau"/>
    <property type="match status" value="1"/>
</dbReference>
<dbReference type="Gene3D" id="1.20.1050.10">
    <property type="match status" value="1"/>
</dbReference>
<dbReference type="InterPro" id="IPR004045">
    <property type="entry name" value="Glutathione_S-Trfase_N"/>
</dbReference>
<comment type="caution">
    <text evidence="7">The sequence shown here is derived from an EMBL/GenBank/DDBJ whole genome shotgun (WGS) entry which is preliminary data.</text>
</comment>
<feature type="domain" description="GST C-terminal" evidence="6">
    <location>
        <begin position="88"/>
        <end position="214"/>
    </location>
</feature>
<dbReference type="InterPro" id="IPR004046">
    <property type="entry name" value="GST_C"/>
</dbReference>
<protein>
    <recommendedName>
        <fullName evidence="1">glutathione transferase</fullName>
        <ecNumber evidence="1">2.5.1.18</ecNumber>
    </recommendedName>
</protein>
<evidence type="ECO:0000256" key="2">
    <source>
        <dbReference type="ARBA" id="ARBA00022679"/>
    </source>
</evidence>
<evidence type="ECO:0000259" key="5">
    <source>
        <dbReference type="PROSITE" id="PS50404"/>
    </source>
</evidence>
<dbReference type="Gene3D" id="3.40.30.10">
    <property type="entry name" value="Glutaredoxin"/>
    <property type="match status" value="1"/>
</dbReference>
<dbReference type="EC" id="2.5.1.18" evidence="1"/>
<accession>A0A8K0H561</accession>
<dbReference type="PROSITE" id="PS50404">
    <property type="entry name" value="GST_NTER"/>
    <property type="match status" value="1"/>
</dbReference>
<dbReference type="InterPro" id="IPR040079">
    <property type="entry name" value="Glutathione_S-Trfase"/>
</dbReference>
<dbReference type="SFLD" id="SFLDS00019">
    <property type="entry name" value="Glutathione_Transferase_(cytos"/>
    <property type="match status" value="1"/>
</dbReference>
<gene>
    <name evidence="7" type="ORF">FNV43_RR11154</name>
</gene>
<dbReference type="InterPro" id="IPR045073">
    <property type="entry name" value="Omega/Tau-like"/>
</dbReference>
<dbReference type="GO" id="GO:0004364">
    <property type="term" value="F:glutathione transferase activity"/>
    <property type="evidence" value="ECO:0007669"/>
    <property type="project" value="UniProtKB-EC"/>
</dbReference>